<organism evidence="3 4">
    <name type="scientific">Mycena metata</name>
    <dbReference type="NCBI Taxonomy" id="1033252"/>
    <lineage>
        <taxon>Eukaryota</taxon>
        <taxon>Fungi</taxon>
        <taxon>Dikarya</taxon>
        <taxon>Basidiomycota</taxon>
        <taxon>Agaricomycotina</taxon>
        <taxon>Agaricomycetes</taxon>
        <taxon>Agaricomycetidae</taxon>
        <taxon>Agaricales</taxon>
        <taxon>Marasmiineae</taxon>
        <taxon>Mycenaceae</taxon>
        <taxon>Mycena</taxon>
    </lineage>
</organism>
<proteinExistence type="predicted"/>
<evidence type="ECO:0000313" key="4">
    <source>
        <dbReference type="Proteomes" id="UP001215598"/>
    </source>
</evidence>
<protein>
    <submittedName>
        <fullName evidence="3">Uncharacterized protein</fullName>
    </submittedName>
</protein>
<dbReference type="Proteomes" id="UP001215598">
    <property type="component" value="Unassembled WGS sequence"/>
</dbReference>
<accession>A0AAD7KIQ0</accession>
<keyword evidence="2" id="KW-1133">Transmembrane helix</keyword>
<feature type="transmembrane region" description="Helical" evidence="2">
    <location>
        <begin position="140"/>
        <end position="160"/>
    </location>
</feature>
<keyword evidence="4" id="KW-1185">Reference proteome</keyword>
<dbReference type="CDD" id="cd12087">
    <property type="entry name" value="TM_EGFR-like"/>
    <property type="match status" value="1"/>
</dbReference>
<feature type="compositionally biased region" description="Low complexity" evidence="1">
    <location>
        <begin position="1"/>
        <end position="41"/>
    </location>
</feature>
<sequence>MSSSASVSPSSPVPGSATGSASSSNASSQSAASVSSPSSSPSAPPTSPSAPASTPSLPSSASSLSTASSITSSSAPLYDFRDVLIHVLFLYDTHGALDHDCPIYISRYFRRPDLYDNCTDNVDDCCWINSRRFFNKDTSLTYGCYRLAFLVIVAGVLFWIRRRSRYKSEFDGNFDPARVTGTRPVLLGPGMVQTHATGGTLPRMDIEDDDD</sequence>
<dbReference type="AlphaFoldDB" id="A0AAD7KIQ0"/>
<feature type="region of interest" description="Disordered" evidence="1">
    <location>
        <begin position="1"/>
        <end position="58"/>
    </location>
</feature>
<dbReference type="EMBL" id="JARKIB010000001">
    <property type="protein sequence ID" value="KAJ7786533.1"/>
    <property type="molecule type" value="Genomic_DNA"/>
</dbReference>
<evidence type="ECO:0000313" key="3">
    <source>
        <dbReference type="EMBL" id="KAJ7786533.1"/>
    </source>
</evidence>
<evidence type="ECO:0000256" key="2">
    <source>
        <dbReference type="SAM" id="Phobius"/>
    </source>
</evidence>
<gene>
    <name evidence="3" type="ORF">B0H16DRAFT_1708691</name>
</gene>
<keyword evidence="2" id="KW-0812">Transmembrane</keyword>
<feature type="compositionally biased region" description="Low complexity" evidence="1">
    <location>
        <begin position="49"/>
        <end position="58"/>
    </location>
</feature>
<keyword evidence="2" id="KW-0472">Membrane</keyword>
<evidence type="ECO:0000256" key="1">
    <source>
        <dbReference type="SAM" id="MobiDB-lite"/>
    </source>
</evidence>
<name>A0AAD7KIQ0_9AGAR</name>
<comment type="caution">
    <text evidence="3">The sequence shown here is derived from an EMBL/GenBank/DDBJ whole genome shotgun (WGS) entry which is preliminary data.</text>
</comment>
<reference evidence="3" key="1">
    <citation type="submission" date="2023-03" db="EMBL/GenBank/DDBJ databases">
        <title>Massive genome expansion in bonnet fungi (Mycena s.s.) driven by repeated elements and novel gene families across ecological guilds.</title>
        <authorList>
            <consortium name="Lawrence Berkeley National Laboratory"/>
            <person name="Harder C.B."/>
            <person name="Miyauchi S."/>
            <person name="Viragh M."/>
            <person name="Kuo A."/>
            <person name="Thoen E."/>
            <person name="Andreopoulos B."/>
            <person name="Lu D."/>
            <person name="Skrede I."/>
            <person name="Drula E."/>
            <person name="Henrissat B."/>
            <person name="Morin E."/>
            <person name="Kohler A."/>
            <person name="Barry K."/>
            <person name="LaButti K."/>
            <person name="Morin E."/>
            <person name="Salamov A."/>
            <person name="Lipzen A."/>
            <person name="Mereny Z."/>
            <person name="Hegedus B."/>
            <person name="Baldrian P."/>
            <person name="Stursova M."/>
            <person name="Weitz H."/>
            <person name="Taylor A."/>
            <person name="Grigoriev I.V."/>
            <person name="Nagy L.G."/>
            <person name="Martin F."/>
            <person name="Kauserud H."/>
        </authorList>
    </citation>
    <scope>NUCLEOTIDE SEQUENCE</scope>
    <source>
        <strain evidence="3">CBHHK182m</strain>
    </source>
</reference>